<keyword evidence="2" id="KW-1185">Reference proteome</keyword>
<evidence type="ECO:0000313" key="2">
    <source>
        <dbReference type="Proteomes" id="UP001159363"/>
    </source>
</evidence>
<accession>A0ABQ9IKM1</accession>
<comment type="caution">
    <text evidence="1">The sequence shown here is derived from an EMBL/GenBank/DDBJ whole genome shotgun (WGS) entry which is preliminary data.</text>
</comment>
<organism evidence="1 2">
    <name type="scientific">Dryococelus australis</name>
    <dbReference type="NCBI Taxonomy" id="614101"/>
    <lineage>
        <taxon>Eukaryota</taxon>
        <taxon>Metazoa</taxon>
        <taxon>Ecdysozoa</taxon>
        <taxon>Arthropoda</taxon>
        <taxon>Hexapoda</taxon>
        <taxon>Insecta</taxon>
        <taxon>Pterygota</taxon>
        <taxon>Neoptera</taxon>
        <taxon>Polyneoptera</taxon>
        <taxon>Phasmatodea</taxon>
        <taxon>Verophasmatodea</taxon>
        <taxon>Anareolatae</taxon>
        <taxon>Phasmatidae</taxon>
        <taxon>Eurycanthinae</taxon>
        <taxon>Dryococelus</taxon>
    </lineage>
</organism>
<name>A0ABQ9IKM1_9NEOP</name>
<reference evidence="1 2" key="1">
    <citation type="submission" date="2023-02" db="EMBL/GenBank/DDBJ databases">
        <title>LHISI_Scaffold_Assembly.</title>
        <authorList>
            <person name="Stuart O.P."/>
            <person name="Cleave R."/>
            <person name="Magrath M.J.L."/>
            <person name="Mikheyev A.S."/>
        </authorList>
    </citation>
    <scope>NUCLEOTIDE SEQUENCE [LARGE SCALE GENOMIC DNA]</scope>
    <source>
        <strain evidence="1">Daus_M_001</strain>
        <tissue evidence="1">Leg muscle</tissue>
    </source>
</reference>
<gene>
    <name evidence="1" type="ORF">PR048_002055</name>
</gene>
<evidence type="ECO:0000313" key="1">
    <source>
        <dbReference type="EMBL" id="KAJ8896710.1"/>
    </source>
</evidence>
<dbReference type="EMBL" id="JARBHB010000001">
    <property type="protein sequence ID" value="KAJ8896710.1"/>
    <property type="molecule type" value="Genomic_DNA"/>
</dbReference>
<sequence length="98" mass="11456">MKVLHVKVPMSEKELRLFSDGAAGQNKNHIMIRVCQALVRQIQHYYPIQGHSFNTCDQDFSIMKKAVKKVDRIYDIKQYCELLLNTLKQPNKFTIQSC</sequence>
<protein>
    <submittedName>
        <fullName evidence="1">Uncharacterized protein</fullName>
    </submittedName>
</protein>
<proteinExistence type="predicted"/>
<dbReference type="Proteomes" id="UP001159363">
    <property type="component" value="Chromosome 1"/>
</dbReference>